<comment type="similarity">
    <text evidence="1 6">Belongs to the MinE family.</text>
</comment>
<dbReference type="Gene3D" id="3.30.1070.10">
    <property type="entry name" value="Cell division topological specificity factor MinE"/>
    <property type="match status" value="1"/>
</dbReference>
<reference evidence="7 8" key="1">
    <citation type="submission" date="2018-07" db="EMBL/GenBank/DDBJ databases">
        <title>Venubactetium sediminum gen. nov., sp. nov., isolated from a marine solar saltern.</title>
        <authorList>
            <person name="Wang S."/>
        </authorList>
    </citation>
    <scope>NUCLEOTIDE SEQUENCE [LARGE SCALE GENOMIC DNA]</scope>
    <source>
        <strain evidence="7 8">WD2A32</strain>
    </source>
</reference>
<dbReference type="GO" id="GO:0042802">
    <property type="term" value="F:identical protein binding"/>
    <property type="evidence" value="ECO:0007669"/>
    <property type="project" value="UniProtKB-ARBA"/>
</dbReference>
<protein>
    <recommendedName>
        <fullName evidence="2 6">Cell division topological specificity factor</fullName>
    </recommendedName>
</protein>
<keyword evidence="8" id="KW-1185">Reference proteome</keyword>
<evidence type="ECO:0000256" key="1">
    <source>
        <dbReference type="ARBA" id="ARBA00008168"/>
    </source>
</evidence>
<keyword evidence="3 6" id="KW-0132">Cell division</keyword>
<dbReference type="AlphaFoldDB" id="A0A369TAG0"/>
<dbReference type="InterPro" id="IPR036707">
    <property type="entry name" value="MinE_sf"/>
</dbReference>
<dbReference type="FunFam" id="3.30.1070.10:FF:000001">
    <property type="entry name" value="Cell division topological specificity factor"/>
    <property type="match status" value="1"/>
</dbReference>
<evidence type="ECO:0000256" key="2">
    <source>
        <dbReference type="ARBA" id="ARBA00020112"/>
    </source>
</evidence>
<proteinExistence type="inferred from homology"/>
<evidence type="ECO:0000313" key="7">
    <source>
        <dbReference type="EMBL" id="RDD61365.1"/>
    </source>
</evidence>
<accession>A0A369TAG0</accession>
<comment type="caution">
    <text evidence="7">The sequence shown here is derived from an EMBL/GenBank/DDBJ whole genome shotgun (WGS) entry which is preliminary data.</text>
</comment>
<dbReference type="NCBIfam" id="TIGR01215">
    <property type="entry name" value="minE"/>
    <property type="match status" value="1"/>
</dbReference>
<dbReference type="InterPro" id="IPR005527">
    <property type="entry name" value="MinE"/>
</dbReference>
<dbReference type="RefSeq" id="WP_114582617.1">
    <property type="nucleotide sequence ID" value="NZ_QPMH01000012.1"/>
</dbReference>
<dbReference type="HAMAP" id="MF_00262">
    <property type="entry name" value="MinE"/>
    <property type="match status" value="1"/>
</dbReference>
<dbReference type="EMBL" id="QPMH01000012">
    <property type="protein sequence ID" value="RDD61365.1"/>
    <property type="molecule type" value="Genomic_DNA"/>
</dbReference>
<dbReference type="GO" id="GO:0051301">
    <property type="term" value="P:cell division"/>
    <property type="evidence" value="ECO:0007669"/>
    <property type="project" value="UniProtKB-KW"/>
</dbReference>
<comment type="function">
    <text evidence="5 6">Prevents the cell division inhibition by proteins MinC and MinD at internal division sites while permitting inhibition at polar sites. This ensures cell division at the proper site by restricting the formation of a division septum at the midpoint of the long axis of the cell.</text>
</comment>
<evidence type="ECO:0000256" key="4">
    <source>
        <dbReference type="ARBA" id="ARBA00023306"/>
    </source>
</evidence>
<organism evidence="7 8">
    <name type="scientific">Ferruginivarius sediminum</name>
    <dbReference type="NCBI Taxonomy" id="2661937"/>
    <lineage>
        <taxon>Bacteria</taxon>
        <taxon>Pseudomonadati</taxon>
        <taxon>Pseudomonadota</taxon>
        <taxon>Alphaproteobacteria</taxon>
        <taxon>Rhodospirillales</taxon>
        <taxon>Rhodospirillaceae</taxon>
        <taxon>Ferruginivarius</taxon>
    </lineage>
</organism>
<evidence type="ECO:0000313" key="8">
    <source>
        <dbReference type="Proteomes" id="UP000253941"/>
    </source>
</evidence>
<dbReference type="Proteomes" id="UP000253941">
    <property type="component" value="Unassembled WGS sequence"/>
</dbReference>
<dbReference type="Pfam" id="PF03776">
    <property type="entry name" value="MinE"/>
    <property type="match status" value="1"/>
</dbReference>
<dbReference type="GO" id="GO:0032955">
    <property type="term" value="P:regulation of division septum assembly"/>
    <property type="evidence" value="ECO:0007669"/>
    <property type="project" value="InterPro"/>
</dbReference>
<evidence type="ECO:0000256" key="6">
    <source>
        <dbReference type="HAMAP-Rule" id="MF_00262"/>
    </source>
</evidence>
<keyword evidence="4 6" id="KW-0131">Cell cycle</keyword>
<gene>
    <name evidence="6" type="primary">minE</name>
    <name evidence="7" type="ORF">DRB17_12850</name>
</gene>
<evidence type="ECO:0000256" key="3">
    <source>
        <dbReference type="ARBA" id="ARBA00022618"/>
    </source>
</evidence>
<name>A0A369TAG0_9PROT</name>
<dbReference type="SUPFAM" id="SSF55229">
    <property type="entry name" value="Cell division protein MinE topological specificity domain"/>
    <property type="match status" value="1"/>
</dbReference>
<dbReference type="NCBIfam" id="NF001422">
    <property type="entry name" value="PRK00296.1"/>
    <property type="match status" value="1"/>
</dbReference>
<evidence type="ECO:0000256" key="5">
    <source>
        <dbReference type="ARBA" id="ARBA00025265"/>
    </source>
</evidence>
<sequence length="91" mass="10354">MKLLDFFKRQPASAPQARERLQILLAHERAGRDGADYLPQLQRDLLEVVKKYVAIDDDKVQVALDRGSDVATLEVNIELPETAPREQRRSA</sequence>